<dbReference type="EMBL" id="QKZK01000048">
    <property type="protein sequence ID" value="PZX10635.1"/>
    <property type="molecule type" value="Genomic_DNA"/>
</dbReference>
<dbReference type="InterPro" id="IPR036866">
    <property type="entry name" value="RibonucZ/Hydroxyglut_hydro"/>
</dbReference>
<dbReference type="GO" id="GO:0008270">
    <property type="term" value="F:zinc ion binding"/>
    <property type="evidence" value="ECO:0007669"/>
    <property type="project" value="InterPro"/>
</dbReference>
<dbReference type="SUPFAM" id="SSF56281">
    <property type="entry name" value="Metallo-hydrolase/oxidoreductase"/>
    <property type="match status" value="1"/>
</dbReference>
<dbReference type="Gene3D" id="3.60.15.10">
    <property type="entry name" value="Ribonuclease Z/Hydroxyacylglutathione hydrolase-like"/>
    <property type="match status" value="1"/>
</dbReference>
<sequence>MWTIIIIVAALLTTTFLMLGQSKFGKLPRGARLERIQQSPNYHSGEFRNVTETPVMTSDEGFLKSLYNFMFKDVPGLKPQDSIPMVRTNLRDIPLDSNVAVWFGHSSYYMQINGKRLLVDPVFSNHASPFSWMIKAFKGTNLYSADDMPDIDYLLITHDHRDHLDYATITQIHPRVQRFFCGLGVGAHLEYWGVKPDKITELDWNDTTVPTNGWKIHAVTARHFSGRSFKRNQTLWVSFVLETPGLKLFLGGDGGYGPHLADIGNRFGPFDLAVLEQGQYNHKWAHIHLLPEQLFTALTELQAKQVLPVHHSKFALAEHSWTEPLERISSGAEALSSKVLTPVIGQKVRLPVPAETFGVWWR</sequence>
<protein>
    <submittedName>
        <fullName evidence="2">L-ascorbate metabolism protein UlaG (Beta-lactamase superfamily)</fullName>
    </submittedName>
</protein>
<dbReference type="PANTHER" id="PTHR15032">
    <property type="entry name" value="N-ACYL-PHOSPHATIDYLETHANOLAMINE-HYDROLYZING PHOSPHOLIPASE D"/>
    <property type="match status" value="1"/>
</dbReference>
<reference evidence="2 3" key="1">
    <citation type="submission" date="2018-06" db="EMBL/GenBank/DDBJ databases">
        <title>Genomic Encyclopedia of Archaeal and Bacterial Type Strains, Phase II (KMG-II): from individual species to whole genera.</title>
        <authorList>
            <person name="Goeker M."/>
        </authorList>
    </citation>
    <scope>NUCLEOTIDE SEQUENCE [LARGE SCALE GENOMIC DNA]</scope>
    <source>
        <strain evidence="2 3">DSM 6779</strain>
    </source>
</reference>
<dbReference type="GO" id="GO:0005737">
    <property type="term" value="C:cytoplasm"/>
    <property type="evidence" value="ECO:0007669"/>
    <property type="project" value="TreeGrafter"/>
</dbReference>
<dbReference type="InterPro" id="IPR024884">
    <property type="entry name" value="NAPE-PLD"/>
</dbReference>
<keyword evidence="3" id="KW-1185">Reference proteome</keyword>
<feature type="domain" description="Metallo-beta-lactamase" evidence="1">
    <location>
        <begin position="116"/>
        <end position="311"/>
    </location>
</feature>
<proteinExistence type="predicted"/>
<dbReference type="PANTHER" id="PTHR15032:SF4">
    <property type="entry name" value="N-ACYL-PHOSPHATIDYLETHANOLAMINE-HYDROLYZING PHOSPHOLIPASE D"/>
    <property type="match status" value="1"/>
</dbReference>
<dbReference type="Pfam" id="PF12706">
    <property type="entry name" value="Lactamase_B_2"/>
    <property type="match status" value="1"/>
</dbReference>
<dbReference type="InterPro" id="IPR001279">
    <property type="entry name" value="Metallo-B-lactamas"/>
</dbReference>
<dbReference type="OrthoDB" id="9805728at2"/>
<evidence type="ECO:0000313" key="2">
    <source>
        <dbReference type="EMBL" id="PZX10635.1"/>
    </source>
</evidence>
<evidence type="ECO:0000313" key="3">
    <source>
        <dbReference type="Proteomes" id="UP000249239"/>
    </source>
</evidence>
<dbReference type="PIRSF" id="PIRSF038896">
    <property type="entry name" value="NAPE-PLD"/>
    <property type="match status" value="1"/>
</dbReference>
<dbReference type="Proteomes" id="UP000249239">
    <property type="component" value="Unassembled WGS sequence"/>
</dbReference>
<comment type="caution">
    <text evidence="2">The sequence shown here is derived from an EMBL/GenBank/DDBJ whole genome shotgun (WGS) entry which is preliminary data.</text>
</comment>
<gene>
    <name evidence="2" type="ORF">LX69_03305</name>
</gene>
<evidence type="ECO:0000259" key="1">
    <source>
        <dbReference type="Pfam" id="PF12706"/>
    </source>
</evidence>
<accession>A0A2W7MQW8</accession>
<organism evidence="2 3">
    <name type="scientific">Breznakibacter xylanolyticus</name>
    <dbReference type="NCBI Taxonomy" id="990"/>
    <lineage>
        <taxon>Bacteria</taxon>
        <taxon>Pseudomonadati</taxon>
        <taxon>Bacteroidota</taxon>
        <taxon>Bacteroidia</taxon>
        <taxon>Marinilabiliales</taxon>
        <taxon>Marinilabiliaceae</taxon>
        <taxon>Breznakibacter</taxon>
    </lineage>
</organism>
<dbReference type="GO" id="GO:0070290">
    <property type="term" value="F:N-acylphosphatidylethanolamine-specific phospholipase D activity"/>
    <property type="evidence" value="ECO:0007669"/>
    <property type="project" value="InterPro"/>
</dbReference>
<name>A0A2W7MQW8_9BACT</name>
<dbReference type="AlphaFoldDB" id="A0A2W7MQW8"/>